<feature type="transmembrane region" description="Helical" evidence="7">
    <location>
        <begin position="90"/>
        <end position="112"/>
    </location>
</feature>
<keyword evidence="4" id="KW-0201">Cytochrome c-type biogenesis</keyword>
<evidence type="ECO:0000313" key="9">
    <source>
        <dbReference type="EMBL" id="MCB4823101.1"/>
    </source>
</evidence>
<feature type="transmembrane region" description="Helical" evidence="7">
    <location>
        <begin position="56"/>
        <end position="78"/>
    </location>
</feature>
<dbReference type="RefSeq" id="WP_226609385.1">
    <property type="nucleotide sequence ID" value="NZ_JAJAQI010000022.1"/>
</dbReference>
<dbReference type="InterPro" id="IPR003834">
    <property type="entry name" value="Cyt_c_assmbl_TM_dom"/>
</dbReference>
<comment type="similarity">
    <text evidence="2">Belongs to the DsbD family.</text>
</comment>
<proteinExistence type="inferred from homology"/>
<evidence type="ECO:0000256" key="6">
    <source>
        <dbReference type="ARBA" id="ARBA00023136"/>
    </source>
</evidence>
<dbReference type="EMBL" id="JAJAQI010000022">
    <property type="protein sequence ID" value="MCB4823101.1"/>
    <property type="molecule type" value="Genomic_DNA"/>
</dbReference>
<dbReference type="PANTHER" id="PTHR31272">
    <property type="entry name" value="CYTOCHROME C-TYPE BIOGENESIS PROTEIN HI_1454-RELATED"/>
    <property type="match status" value="1"/>
</dbReference>
<evidence type="ECO:0000256" key="3">
    <source>
        <dbReference type="ARBA" id="ARBA00022692"/>
    </source>
</evidence>
<dbReference type="InterPro" id="IPR051790">
    <property type="entry name" value="Cytochrome_c-biogenesis_DsbD"/>
</dbReference>
<feature type="transmembrane region" description="Helical" evidence="7">
    <location>
        <begin position="171"/>
        <end position="193"/>
    </location>
</feature>
<organism evidence="9 10">
    <name type="scientific">Roseicella aerolata</name>
    <dbReference type="NCBI Taxonomy" id="2883479"/>
    <lineage>
        <taxon>Bacteria</taxon>
        <taxon>Pseudomonadati</taxon>
        <taxon>Pseudomonadota</taxon>
        <taxon>Alphaproteobacteria</taxon>
        <taxon>Acetobacterales</taxon>
        <taxon>Roseomonadaceae</taxon>
        <taxon>Roseicella</taxon>
    </lineage>
</organism>
<comment type="subcellular location">
    <subcellularLocation>
        <location evidence="1">Membrane</location>
        <topology evidence="1">Multi-pass membrane protein</topology>
    </subcellularLocation>
</comment>
<keyword evidence="3 7" id="KW-0812">Transmembrane</keyword>
<name>A0A9X1IE40_9PROT</name>
<dbReference type="Pfam" id="PF02683">
    <property type="entry name" value="DsbD_TM"/>
    <property type="match status" value="1"/>
</dbReference>
<dbReference type="GO" id="GO:0016020">
    <property type="term" value="C:membrane"/>
    <property type="evidence" value="ECO:0007669"/>
    <property type="project" value="UniProtKB-SubCell"/>
</dbReference>
<feature type="domain" description="Cytochrome C biogenesis protein transmembrane" evidence="8">
    <location>
        <begin position="11"/>
        <end position="206"/>
    </location>
</feature>
<dbReference type="AlphaFoldDB" id="A0A9X1IE40"/>
<feature type="transmembrane region" description="Helical" evidence="7">
    <location>
        <begin position="12"/>
        <end position="35"/>
    </location>
</feature>
<evidence type="ECO:0000313" key="10">
    <source>
        <dbReference type="Proteomes" id="UP001139311"/>
    </source>
</evidence>
<dbReference type="GO" id="GO:0017004">
    <property type="term" value="P:cytochrome complex assembly"/>
    <property type="evidence" value="ECO:0007669"/>
    <property type="project" value="UniProtKB-KW"/>
</dbReference>
<accession>A0A9X1IE40</accession>
<reference evidence="9" key="1">
    <citation type="submission" date="2021-10" db="EMBL/GenBank/DDBJ databases">
        <title>Roseicella aerolatum sp. nov., isolated from aerosols of e-waste dismantling site.</title>
        <authorList>
            <person name="Qin T."/>
        </authorList>
    </citation>
    <scope>NUCLEOTIDE SEQUENCE</scope>
    <source>
        <strain evidence="9">GB24</strain>
    </source>
</reference>
<dbReference type="PANTHER" id="PTHR31272:SF4">
    <property type="entry name" value="CYTOCHROME C-TYPE BIOGENESIS PROTEIN HI_1454-RELATED"/>
    <property type="match status" value="1"/>
</dbReference>
<evidence type="ECO:0000259" key="8">
    <source>
        <dbReference type="Pfam" id="PF02683"/>
    </source>
</evidence>
<evidence type="ECO:0000256" key="1">
    <source>
        <dbReference type="ARBA" id="ARBA00004141"/>
    </source>
</evidence>
<feature type="transmembrane region" description="Helical" evidence="7">
    <location>
        <begin position="133"/>
        <end position="159"/>
    </location>
</feature>
<evidence type="ECO:0000256" key="5">
    <source>
        <dbReference type="ARBA" id="ARBA00022989"/>
    </source>
</evidence>
<evidence type="ECO:0000256" key="7">
    <source>
        <dbReference type="SAM" id="Phobius"/>
    </source>
</evidence>
<evidence type="ECO:0000256" key="4">
    <source>
        <dbReference type="ARBA" id="ARBA00022748"/>
    </source>
</evidence>
<evidence type="ECO:0000256" key="2">
    <source>
        <dbReference type="ARBA" id="ARBA00006143"/>
    </source>
</evidence>
<dbReference type="Proteomes" id="UP001139311">
    <property type="component" value="Unassembled WGS sequence"/>
</dbReference>
<feature type="transmembrane region" description="Helical" evidence="7">
    <location>
        <begin position="205"/>
        <end position="224"/>
    </location>
</feature>
<sequence length="244" mass="24808">MLSIDLSPLGLTLAFGAGLVSFLSPCVLPLVPGYLAWVAGTDLAGAQARRGRTFRLGLFFVLGFGAVFVALGAGATGLSGLLRRWSAEAAVAGGALVLAMGLVQMGLLRLPVPLLRDLRWRPALEGGTPGQAALVGVAFGFGWTPCIGPVLAAVLTAAAAARGAADGVALLAAYAAGLGVPFLLAALYLPALLVRARRAARLGMWLQRGAGAAMAVMGVAMITGDLTRFGAWMLRTFPTLALIG</sequence>
<keyword evidence="5 7" id="KW-1133">Transmembrane helix</keyword>
<keyword evidence="10" id="KW-1185">Reference proteome</keyword>
<comment type="caution">
    <text evidence="9">The sequence shown here is derived from an EMBL/GenBank/DDBJ whole genome shotgun (WGS) entry which is preliminary data.</text>
</comment>
<protein>
    <submittedName>
        <fullName evidence="9">Cytochrome c biogenesis CcdA family protein</fullName>
    </submittedName>
</protein>
<keyword evidence="6 7" id="KW-0472">Membrane</keyword>
<gene>
    <name evidence="9" type="ORF">LHA35_15305</name>
</gene>